<dbReference type="EMBL" id="JARQZJ010000074">
    <property type="protein sequence ID" value="KAK9882313.1"/>
    <property type="molecule type" value="Genomic_DNA"/>
</dbReference>
<dbReference type="Proteomes" id="UP001431783">
    <property type="component" value="Unassembled WGS sequence"/>
</dbReference>
<keyword evidence="2" id="KW-1185">Reference proteome</keyword>
<reference evidence="1 2" key="1">
    <citation type="submission" date="2023-03" db="EMBL/GenBank/DDBJ databases">
        <title>Genome insight into feeding habits of ladybird beetles.</title>
        <authorList>
            <person name="Li H.-S."/>
            <person name="Huang Y.-H."/>
            <person name="Pang H."/>
        </authorList>
    </citation>
    <scope>NUCLEOTIDE SEQUENCE [LARGE SCALE GENOMIC DNA]</scope>
    <source>
        <strain evidence="1">SYSU_2023b</strain>
        <tissue evidence="1">Whole body</tissue>
    </source>
</reference>
<comment type="caution">
    <text evidence="1">The sequence shown here is derived from an EMBL/GenBank/DDBJ whole genome shotgun (WGS) entry which is preliminary data.</text>
</comment>
<evidence type="ECO:0000313" key="2">
    <source>
        <dbReference type="Proteomes" id="UP001431783"/>
    </source>
</evidence>
<gene>
    <name evidence="1" type="ORF">WA026_020430</name>
</gene>
<sequence>MLAFRLPQYAIWLMLGVRGTDLCIKSSKMKCLNLCNADPMSDIKEIRFYAKFGYLGVLLVSSLGWGPEWMQIIAQSFFCNIATEEFLDYAAGVVFDRLPDNSKYLSLRRFKEAEKKLVPH</sequence>
<dbReference type="AlphaFoldDB" id="A0AAW1UM92"/>
<organism evidence="1 2">
    <name type="scientific">Henosepilachna vigintioctopunctata</name>
    <dbReference type="NCBI Taxonomy" id="420089"/>
    <lineage>
        <taxon>Eukaryota</taxon>
        <taxon>Metazoa</taxon>
        <taxon>Ecdysozoa</taxon>
        <taxon>Arthropoda</taxon>
        <taxon>Hexapoda</taxon>
        <taxon>Insecta</taxon>
        <taxon>Pterygota</taxon>
        <taxon>Neoptera</taxon>
        <taxon>Endopterygota</taxon>
        <taxon>Coleoptera</taxon>
        <taxon>Polyphaga</taxon>
        <taxon>Cucujiformia</taxon>
        <taxon>Coccinelloidea</taxon>
        <taxon>Coccinellidae</taxon>
        <taxon>Epilachninae</taxon>
        <taxon>Epilachnini</taxon>
        <taxon>Henosepilachna</taxon>
    </lineage>
</organism>
<protein>
    <submittedName>
        <fullName evidence="1">Uncharacterized protein</fullName>
    </submittedName>
</protein>
<evidence type="ECO:0000313" key="1">
    <source>
        <dbReference type="EMBL" id="KAK9882313.1"/>
    </source>
</evidence>
<accession>A0AAW1UM92</accession>
<proteinExistence type="predicted"/>
<name>A0AAW1UM92_9CUCU</name>